<dbReference type="HAMAP" id="MF_00182">
    <property type="entry name" value="Formyl_trans"/>
    <property type="match status" value="1"/>
</dbReference>
<proteinExistence type="inferred from homology"/>
<dbReference type="GO" id="GO:0004479">
    <property type="term" value="F:methionyl-tRNA formyltransferase activity"/>
    <property type="evidence" value="ECO:0007669"/>
    <property type="project" value="UniProtKB-EC"/>
</dbReference>
<dbReference type="InterPro" id="IPR002376">
    <property type="entry name" value="Formyl_transf_N"/>
</dbReference>
<evidence type="ECO:0000256" key="2">
    <source>
        <dbReference type="ARBA" id="ARBA00012261"/>
    </source>
</evidence>
<comment type="catalytic activity">
    <reaction evidence="5">
        <text>L-methionyl-tRNA(fMet) + (6R)-10-formyltetrahydrofolate = N-formyl-L-methionyl-tRNA(fMet) + (6S)-5,6,7,8-tetrahydrofolate + H(+)</text>
        <dbReference type="Rhea" id="RHEA:24380"/>
        <dbReference type="Rhea" id="RHEA-COMP:9952"/>
        <dbReference type="Rhea" id="RHEA-COMP:9953"/>
        <dbReference type="ChEBI" id="CHEBI:15378"/>
        <dbReference type="ChEBI" id="CHEBI:57453"/>
        <dbReference type="ChEBI" id="CHEBI:78530"/>
        <dbReference type="ChEBI" id="CHEBI:78844"/>
        <dbReference type="ChEBI" id="CHEBI:195366"/>
        <dbReference type="EC" id="2.1.2.9"/>
    </reaction>
</comment>
<dbReference type="Pfam" id="PF02911">
    <property type="entry name" value="Formyl_trans_C"/>
    <property type="match status" value="1"/>
</dbReference>
<dbReference type="RefSeq" id="WP_379893653.1">
    <property type="nucleotide sequence ID" value="NZ_CBCSCT010000001.1"/>
</dbReference>
<organism evidence="8 9">
    <name type="scientific">Marinicrinis lubricantis</name>
    <dbReference type="NCBI Taxonomy" id="2086470"/>
    <lineage>
        <taxon>Bacteria</taxon>
        <taxon>Bacillati</taxon>
        <taxon>Bacillota</taxon>
        <taxon>Bacilli</taxon>
        <taxon>Bacillales</taxon>
        <taxon>Paenibacillaceae</taxon>
    </lineage>
</organism>
<dbReference type="InterPro" id="IPR005793">
    <property type="entry name" value="Formyl_trans_C"/>
</dbReference>
<evidence type="ECO:0000256" key="3">
    <source>
        <dbReference type="ARBA" id="ARBA00022679"/>
    </source>
</evidence>
<dbReference type="SUPFAM" id="SSF50486">
    <property type="entry name" value="FMT C-terminal domain-like"/>
    <property type="match status" value="1"/>
</dbReference>
<name>A0ABW1IMM8_9BACL</name>
<dbReference type="CDD" id="cd08646">
    <property type="entry name" value="FMT_core_Met-tRNA-FMT_N"/>
    <property type="match status" value="1"/>
</dbReference>
<dbReference type="InterPro" id="IPR011034">
    <property type="entry name" value="Formyl_transferase-like_C_sf"/>
</dbReference>
<feature type="domain" description="Formyl transferase C-terminal" evidence="7">
    <location>
        <begin position="208"/>
        <end position="310"/>
    </location>
</feature>
<accession>A0ABW1IMM8</accession>
<dbReference type="InterPro" id="IPR041711">
    <property type="entry name" value="Met-tRNA-FMT_N"/>
</dbReference>
<comment type="function">
    <text evidence="5">Attaches a formyl group to the free amino group of methionyl-tRNA(fMet). The formyl group appears to play a dual role in the initiator identity of N-formylmethionyl-tRNA by promoting its recognition by IF2 and preventing the misappropriation of this tRNA by the elongation apparatus.</text>
</comment>
<dbReference type="EMBL" id="JBHSQV010000036">
    <property type="protein sequence ID" value="MFC5986329.1"/>
    <property type="molecule type" value="Genomic_DNA"/>
</dbReference>
<dbReference type="Proteomes" id="UP001596250">
    <property type="component" value="Unassembled WGS sequence"/>
</dbReference>
<comment type="similarity">
    <text evidence="1 5">Belongs to the Fmt family.</text>
</comment>
<dbReference type="EC" id="2.1.2.9" evidence="2 5"/>
<keyword evidence="9" id="KW-1185">Reference proteome</keyword>
<protein>
    <recommendedName>
        <fullName evidence="2 5">Methionyl-tRNA formyltransferase</fullName>
        <ecNumber evidence="2 5">2.1.2.9</ecNumber>
    </recommendedName>
</protein>
<dbReference type="InterPro" id="IPR001555">
    <property type="entry name" value="GART_AS"/>
</dbReference>
<keyword evidence="4 5" id="KW-0648">Protein biosynthesis</keyword>
<evidence type="ECO:0000259" key="6">
    <source>
        <dbReference type="Pfam" id="PF00551"/>
    </source>
</evidence>
<dbReference type="PROSITE" id="PS00373">
    <property type="entry name" value="GART"/>
    <property type="match status" value="1"/>
</dbReference>
<dbReference type="PANTHER" id="PTHR11138:SF5">
    <property type="entry name" value="METHIONYL-TRNA FORMYLTRANSFERASE, MITOCHONDRIAL"/>
    <property type="match status" value="1"/>
</dbReference>
<evidence type="ECO:0000313" key="8">
    <source>
        <dbReference type="EMBL" id="MFC5986329.1"/>
    </source>
</evidence>
<reference evidence="9" key="1">
    <citation type="journal article" date="2019" name="Int. J. Syst. Evol. Microbiol.">
        <title>The Global Catalogue of Microorganisms (GCM) 10K type strain sequencing project: providing services to taxonomists for standard genome sequencing and annotation.</title>
        <authorList>
            <consortium name="The Broad Institute Genomics Platform"/>
            <consortium name="The Broad Institute Genome Sequencing Center for Infectious Disease"/>
            <person name="Wu L."/>
            <person name="Ma J."/>
        </authorList>
    </citation>
    <scope>NUCLEOTIDE SEQUENCE [LARGE SCALE GENOMIC DNA]</scope>
    <source>
        <strain evidence="9">CCM 8749</strain>
    </source>
</reference>
<dbReference type="InterPro" id="IPR044135">
    <property type="entry name" value="Met-tRNA-FMT_C"/>
</dbReference>
<sequence>MTKQMAANILFMGTPDFAVPCLEALLHEGYSIKAVVTQPDRPKGRKKVLTPPPVKEVALKHGLPVLQPEKVKHALDEIAALEPDLIVTAAYGQILPKALLDLPRLGAINVHASLLPKYRGAAPIQYAIMNGDSVTGVTIMYMEEGLDTGDMISKVEIPIGREDDAGTMFDVLSHAGAKLLMDTLPGLLSGSLQAEPQNDEEATYAKTIKREDERIDWTRTSNEIYNHVRALSPWPGAFTTWNGEVFKIWSADDPEKTTAAGDDTKSAPGTVLQAAEGILTVRTGDGALRLKEIQPAGKKRMNVESFLTGKGIQTGTLLGGHEL</sequence>
<dbReference type="InterPro" id="IPR036477">
    <property type="entry name" value="Formyl_transf_N_sf"/>
</dbReference>
<dbReference type="CDD" id="cd08704">
    <property type="entry name" value="Met_tRNA_FMT_C"/>
    <property type="match status" value="1"/>
</dbReference>
<keyword evidence="3 5" id="KW-0808">Transferase</keyword>
<evidence type="ECO:0000259" key="7">
    <source>
        <dbReference type="Pfam" id="PF02911"/>
    </source>
</evidence>
<dbReference type="PANTHER" id="PTHR11138">
    <property type="entry name" value="METHIONYL-TRNA FORMYLTRANSFERASE"/>
    <property type="match status" value="1"/>
</dbReference>
<dbReference type="NCBIfam" id="TIGR00460">
    <property type="entry name" value="fmt"/>
    <property type="match status" value="1"/>
</dbReference>
<feature type="binding site" evidence="5">
    <location>
        <begin position="113"/>
        <end position="116"/>
    </location>
    <ligand>
        <name>(6S)-5,6,7,8-tetrahydrofolate</name>
        <dbReference type="ChEBI" id="CHEBI:57453"/>
    </ligand>
</feature>
<dbReference type="Pfam" id="PF00551">
    <property type="entry name" value="Formyl_trans_N"/>
    <property type="match status" value="1"/>
</dbReference>
<evidence type="ECO:0000256" key="1">
    <source>
        <dbReference type="ARBA" id="ARBA00010699"/>
    </source>
</evidence>
<evidence type="ECO:0000256" key="5">
    <source>
        <dbReference type="HAMAP-Rule" id="MF_00182"/>
    </source>
</evidence>
<comment type="caution">
    <text evidence="8">The sequence shown here is derived from an EMBL/GenBank/DDBJ whole genome shotgun (WGS) entry which is preliminary data.</text>
</comment>
<dbReference type="SUPFAM" id="SSF53328">
    <property type="entry name" value="Formyltransferase"/>
    <property type="match status" value="1"/>
</dbReference>
<evidence type="ECO:0000256" key="4">
    <source>
        <dbReference type="ARBA" id="ARBA00022917"/>
    </source>
</evidence>
<evidence type="ECO:0000313" key="9">
    <source>
        <dbReference type="Proteomes" id="UP001596250"/>
    </source>
</evidence>
<gene>
    <name evidence="5 8" type="primary">fmt</name>
    <name evidence="8" type="ORF">ACFPXP_07755</name>
</gene>
<dbReference type="Gene3D" id="3.40.50.12230">
    <property type="match status" value="1"/>
</dbReference>
<dbReference type="InterPro" id="IPR005794">
    <property type="entry name" value="Fmt"/>
</dbReference>
<feature type="domain" description="Formyl transferase N-terminal" evidence="6">
    <location>
        <begin position="8"/>
        <end position="183"/>
    </location>
</feature>